<accession>A0A1I0DKZ6</accession>
<proteinExistence type="predicted"/>
<name>A0A1I0DKZ6_9BACI</name>
<dbReference type="EMBL" id="FOHJ01000004">
    <property type="protein sequence ID" value="SET33169.1"/>
    <property type="molecule type" value="Genomic_DNA"/>
</dbReference>
<evidence type="ECO:0000313" key="1">
    <source>
        <dbReference type="EMBL" id="SET33169.1"/>
    </source>
</evidence>
<dbReference type="STRING" id="237682.SAMN05421676_10466"/>
<dbReference type="Proteomes" id="UP000199095">
    <property type="component" value="Unassembled WGS sequence"/>
</dbReference>
<dbReference type="AlphaFoldDB" id="A0A1I0DKZ6"/>
<evidence type="ECO:0000313" key="2">
    <source>
        <dbReference type="Proteomes" id="UP000199095"/>
    </source>
</evidence>
<reference evidence="2" key="1">
    <citation type="submission" date="2016-10" db="EMBL/GenBank/DDBJ databases">
        <authorList>
            <person name="Varghese N."/>
            <person name="Submissions S."/>
        </authorList>
    </citation>
    <scope>NUCLEOTIDE SEQUENCE [LARGE SCALE GENOMIC DNA]</scope>
    <source>
        <strain evidence="2">CGMCC 1.3566</strain>
    </source>
</reference>
<sequence>MQTVNHDDQEALAIDEKIANKFVTLNRQIMNGD</sequence>
<protein>
    <submittedName>
        <fullName evidence="1">Uncharacterized protein</fullName>
    </submittedName>
</protein>
<keyword evidence="2" id="KW-1185">Reference proteome</keyword>
<gene>
    <name evidence="1" type="ORF">SAMN05421676_10466</name>
</gene>
<organism evidence="1 2">
    <name type="scientific">Salinibacillus kushneri</name>
    <dbReference type="NCBI Taxonomy" id="237682"/>
    <lineage>
        <taxon>Bacteria</taxon>
        <taxon>Bacillati</taxon>
        <taxon>Bacillota</taxon>
        <taxon>Bacilli</taxon>
        <taxon>Bacillales</taxon>
        <taxon>Bacillaceae</taxon>
        <taxon>Salinibacillus</taxon>
    </lineage>
</organism>